<evidence type="ECO:0000313" key="11">
    <source>
        <dbReference type="Proteomes" id="UP000783796"/>
    </source>
</evidence>
<dbReference type="Pfam" id="PF07669">
    <property type="entry name" value="Eco57I"/>
    <property type="match status" value="1"/>
</dbReference>
<dbReference type="InterPro" id="IPR029063">
    <property type="entry name" value="SAM-dependent_MTases_sf"/>
</dbReference>
<reference evidence="10" key="2">
    <citation type="submission" date="2021-04" db="EMBL/GenBank/DDBJ databases">
        <authorList>
            <person name="Gilroy R."/>
        </authorList>
    </citation>
    <scope>NUCLEOTIDE SEQUENCE</scope>
    <source>
        <strain evidence="10">G4-2901</strain>
    </source>
</reference>
<proteinExistence type="predicted"/>
<name>A0A948T9H0_9BACT</name>
<dbReference type="PRINTS" id="PR00507">
    <property type="entry name" value="N12N6MTFRASE"/>
</dbReference>
<organism evidence="10 11">
    <name type="scientific">Candidatus Phocaeicola faecigallinarum</name>
    <dbReference type="NCBI Taxonomy" id="2838732"/>
    <lineage>
        <taxon>Bacteria</taxon>
        <taxon>Pseudomonadati</taxon>
        <taxon>Bacteroidota</taxon>
        <taxon>Bacteroidia</taxon>
        <taxon>Bacteroidales</taxon>
        <taxon>Bacteroidaceae</taxon>
        <taxon>Phocaeicola</taxon>
    </lineage>
</organism>
<evidence type="ECO:0000313" key="10">
    <source>
        <dbReference type="EMBL" id="MBU3836853.1"/>
    </source>
</evidence>
<dbReference type="EC" id="2.1.1.72" evidence="1"/>
<dbReference type="PANTHER" id="PTHR33841">
    <property type="entry name" value="DNA METHYLTRANSFERASE YEEA-RELATED"/>
    <property type="match status" value="1"/>
</dbReference>
<evidence type="ECO:0000259" key="8">
    <source>
        <dbReference type="Pfam" id="PF07669"/>
    </source>
</evidence>
<evidence type="ECO:0000256" key="3">
    <source>
        <dbReference type="ARBA" id="ARBA00022679"/>
    </source>
</evidence>
<dbReference type="InterPro" id="IPR025931">
    <property type="entry name" value="TaqI_C"/>
</dbReference>
<dbReference type="PROSITE" id="PS00092">
    <property type="entry name" value="N6_MTASE"/>
    <property type="match status" value="1"/>
</dbReference>
<dbReference type="InterPro" id="IPR050953">
    <property type="entry name" value="N4_N6_ade-DNA_methylase"/>
</dbReference>
<comment type="catalytic activity">
    <reaction evidence="7">
        <text>a 2'-deoxyadenosine in DNA + S-adenosyl-L-methionine = an N(6)-methyl-2'-deoxyadenosine in DNA + S-adenosyl-L-homocysteine + H(+)</text>
        <dbReference type="Rhea" id="RHEA:15197"/>
        <dbReference type="Rhea" id="RHEA-COMP:12418"/>
        <dbReference type="Rhea" id="RHEA-COMP:12419"/>
        <dbReference type="ChEBI" id="CHEBI:15378"/>
        <dbReference type="ChEBI" id="CHEBI:57856"/>
        <dbReference type="ChEBI" id="CHEBI:59789"/>
        <dbReference type="ChEBI" id="CHEBI:90615"/>
        <dbReference type="ChEBI" id="CHEBI:90616"/>
        <dbReference type="EC" id="2.1.1.72"/>
    </reaction>
</comment>
<dbReference type="GO" id="GO:0009007">
    <property type="term" value="F:site-specific DNA-methyltransferase (adenine-specific) activity"/>
    <property type="evidence" value="ECO:0007669"/>
    <property type="project" value="UniProtKB-EC"/>
</dbReference>
<keyword evidence="6" id="KW-0238">DNA-binding</keyword>
<dbReference type="Proteomes" id="UP000783796">
    <property type="component" value="Unassembled WGS sequence"/>
</dbReference>
<dbReference type="GO" id="GO:0032259">
    <property type="term" value="P:methylation"/>
    <property type="evidence" value="ECO:0007669"/>
    <property type="project" value="UniProtKB-KW"/>
</dbReference>
<keyword evidence="4" id="KW-0949">S-adenosyl-L-methionine</keyword>
<evidence type="ECO:0000256" key="6">
    <source>
        <dbReference type="ARBA" id="ARBA00023125"/>
    </source>
</evidence>
<evidence type="ECO:0000259" key="9">
    <source>
        <dbReference type="Pfam" id="PF12950"/>
    </source>
</evidence>
<dbReference type="SUPFAM" id="SSF53335">
    <property type="entry name" value="S-adenosyl-L-methionine-dependent methyltransferases"/>
    <property type="match status" value="1"/>
</dbReference>
<evidence type="ECO:0000256" key="4">
    <source>
        <dbReference type="ARBA" id="ARBA00022691"/>
    </source>
</evidence>
<dbReference type="EMBL" id="JAHLFW010000005">
    <property type="protein sequence ID" value="MBU3836853.1"/>
    <property type="molecule type" value="Genomic_DNA"/>
</dbReference>
<evidence type="ECO:0000256" key="2">
    <source>
        <dbReference type="ARBA" id="ARBA00022603"/>
    </source>
</evidence>
<protein>
    <recommendedName>
        <fullName evidence="1">site-specific DNA-methyltransferase (adenine-specific)</fullName>
        <ecNumber evidence="1">2.1.1.72</ecNumber>
    </recommendedName>
</protein>
<dbReference type="AlphaFoldDB" id="A0A948T9H0"/>
<evidence type="ECO:0000256" key="5">
    <source>
        <dbReference type="ARBA" id="ARBA00022747"/>
    </source>
</evidence>
<accession>A0A948T9H0</accession>
<dbReference type="GO" id="GO:0009307">
    <property type="term" value="P:DNA restriction-modification system"/>
    <property type="evidence" value="ECO:0007669"/>
    <property type="project" value="UniProtKB-KW"/>
</dbReference>
<keyword evidence="5" id="KW-0680">Restriction system</keyword>
<evidence type="ECO:0000256" key="1">
    <source>
        <dbReference type="ARBA" id="ARBA00011900"/>
    </source>
</evidence>
<dbReference type="InterPro" id="IPR011639">
    <property type="entry name" value="MethylTrfase_TaqI-like_dom"/>
</dbReference>
<dbReference type="PANTHER" id="PTHR33841:SF1">
    <property type="entry name" value="DNA METHYLTRANSFERASE A"/>
    <property type="match status" value="1"/>
</dbReference>
<keyword evidence="2 10" id="KW-0489">Methyltransferase</keyword>
<evidence type="ECO:0000256" key="7">
    <source>
        <dbReference type="ARBA" id="ARBA00047942"/>
    </source>
</evidence>
<feature type="domain" description="TaqI-like C-terminal specificity" evidence="9">
    <location>
        <begin position="989"/>
        <end position="1153"/>
    </location>
</feature>
<comment type="caution">
    <text evidence="10">The sequence shown here is derived from an EMBL/GenBank/DDBJ whole genome shotgun (WGS) entry which is preliminary data.</text>
</comment>
<sequence>MEFNKAYNRQDFVKFLQNSFLPNDYIPSEEEVLFRTQMNYSTEAVKLGTCESLDLVVYEVKHSSKNDARVSLSKEAFRMLADEAKDRALVVFVPEDSNANYRFSFIEITLDIKEDSSKVSYNYSNPRRYSYFLGEGIAYYTPNKYLNEKGRVVSKEDLLSRFSVEVLTKEFYQELSDWYAWAIKIIRFPNDLSKKVEERKKTEASNENERKNDKYNNEGTIRLITRLIFVWFLKQRHLIPDEFFDEKYIADNLIKDFNPYKIEGLMHDTGEVKYYTAILQNLFFAMLNSPITADGSKELTERHFRKLNEQGKPDRSDYDNNKLMRYESYFTNPQLFVELANKTVPFLNGGLFDCLDDKDNGIYFDGFSDNEKSVKLLNIPDFLFFIPEESVDLSVWYNDKRKKRVKVRGLINILKRYNFTVEENTPFDKEVSLDPELLGKVFENLLASFNPETQTTARKQTGSFYTPREIVQYMVDESLIAHLKRTVGEELEPQYRQLMQYSDDEVKLTSEQRKNIMQSLYNCKILDPACGSGAFPMGILQQMVHILNRIDSSNDMWKTMMRNVAIERTSEAYMTASDDERNEIINDIERSFDESINRPDYARKLYLIENCIYGVDIQPIAIQISKLRFFISLVVDQKTNTNPTDNFGIRPLPNLEAKFVAANTLVGLQKKYASLFDSEAIKAKENALKIAKHKIFGAKTVRTKRKYRQIVNDLRLEIATMLKEDGAVGNDEARELASWDMFDQNSSSPFFDPEWMFGVKDGFDIVIGNPPYLRIQGIRNDNPQFADYLVDNYKTATGKFDLYVAFIEKGYRICRKRGILNFVMPTKWTNSDYGEGVRSFCLEEKPYMRIINFSSYQVFNASTYTGIQWFIKNEHPVLDYIQLSCDINTPDKLEVFLRGINNDSYTAYTFTEFSSKPWKLTSDSMSSDIISKISVYPQLNTILNCISQGVVTVGDDIFVMKGEIIGDYFEGYSEKNSKRVCIESELMRPLLKGEDVKRYTQPKNAYFVLYPHHIIDGRTVPYTEHEMQTLFPKAYSYLLSFKTELVTKKIKYKTNPTYWYSLHRSRDIEMFKSKKILTPEISLGCNMSLDENGFYHNTKVYSMLLNDACGYTINALLGILNSKLFWFYLINTGYVLRGGFFTFKTKYIEGFPVPSLNKSNEYIVKSIDILVTRVLYSKKKNPNIDTSMEENEIDSLVYHLYGLTYDEVEIIDPKIQIKRDTY</sequence>
<dbReference type="Gene3D" id="3.40.50.150">
    <property type="entry name" value="Vaccinia Virus protein VP39"/>
    <property type="match status" value="1"/>
</dbReference>
<reference evidence="10" key="1">
    <citation type="journal article" date="2021" name="PeerJ">
        <title>Extensive microbial diversity within the chicken gut microbiome revealed by metagenomics and culture.</title>
        <authorList>
            <person name="Gilroy R."/>
            <person name="Ravi A."/>
            <person name="Getino M."/>
            <person name="Pursley I."/>
            <person name="Horton D.L."/>
            <person name="Alikhan N.F."/>
            <person name="Baker D."/>
            <person name="Gharbi K."/>
            <person name="Hall N."/>
            <person name="Watson M."/>
            <person name="Adriaenssens E.M."/>
            <person name="Foster-Nyarko E."/>
            <person name="Jarju S."/>
            <person name="Secka A."/>
            <person name="Antonio M."/>
            <person name="Oren A."/>
            <person name="Chaudhuri R.R."/>
            <person name="La Ragione R."/>
            <person name="Hildebrand F."/>
            <person name="Pallen M.J."/>
        </authorList>
    </citation>
    <scope>NUCLEOTIDE SEQUENCE</scope>
    <source>
        <strain evidence="10">G4-2901</strain>
    </source>
</reference>
<dbReference type="InterPro" id="IPR002052">
    <property type="entry name" value="DNA_methylase_N6_adenine_CS"/>
</dbReference>
<keyword evidence="3" id="KW-0808">Transferase</keyword>
<gene>
    <name evidence="10" type="ORF">H9777_00695</name>
</gene>
<dbReference type="GO" id="GO:0003677">
    <property type="term" value="F:DNA binding"/>
    <property type="evidence" value="ECO:0007669"/>
    <property type="project" value="UniProtKB-KW"/>
</dbReference>
<feature type="domain" description="Type II methyltransferase M.TaqI-like" evidence="8">
    <location>
        <begin position="610"/>
        <end position="859"/>
    </location>
</feature>
<dbReference type="Pfam" id="PF12950">
    <property type="entry name" value="TaqI_C"/>
    <property type="match status" value="1"/>
</dbReference>